<dbReference type="OrthoDB" id="6383809at2"/>
<dbReference type="AlphaFoldDB" id="C4LEK8"/>
<sequence length="422" mass="47027">MKHSILLILLISGGLLACQNKTTQLQKKSRIDINPVTQWHSLQESGYAGARPEPGETREMLWAQQTRRGDVAYELIMFYSQYPQHPGKDKLLTLVRQADKRLAPSQRIWLWAMLRLPDALKTETTAAELKSVCQNIAVTTPAFGYTQPSNLQLCRRLQLMALRQQGDAGWPELFAAIKADLDSNRLLDSDVVPLMTTLTSSSSGAPMSKPAIELASLAGGRNPQVELMLAGLLLGQPGEDAETSQIEKRLVVLHQQGEKQAAYLLGRLYLEGRRTVADPHKAENWLKQSTELPEASYLLGRLYLSGMLDGELRVQEGINLLVKAAREGYSKADVALADAFLHTPGIKANPVYAWVFASLALEQRPDSRKEQQRLADLKLDLRQQQQASVLLAQERNSRKFRTAAQLPQLQTQVSQTELVSNF</sequence>
<dbReference type="Proteomes" id="UP000009073">
    <property type="component" value="Chromosome"/>
</dbReference>
<name>C4LEK8_TOLAT</name>
<organism evidence="2 3">
    <name type="scientific">Tolumonas auensis (strain DSM 9187 / NBRC 110442 / TA 4)</name>
    <dbReference type="NCBI Taxonomy" id="595494"/>
    <lineage>
        <taxon>Bacteria</taxon>
        <taxon>Pseudomonadati</taxon>
        <taxon>Pseudomonadota</taxon>
        <taxon>Gammaproteobacteria</taxon>
        <taxon>Aeromonadales</taxon>
        <taxon>Aeromonadaceae</taxon>
        <taxon>Tolumonas</taxon>
    </lineage>
</organism>
<proteinExistence type="predicted"/>
<evidence type="ECO:0000313" key="2">
    <source>
        <dbReference type="EMBL" id="ACQ93025.1"/>
    </source>
</evidence>
<keyword evidence="1" id="KW-0732">Signal</keyword>
<dbReference type="Gene3D" id="1.25.40.10">
    <property type="entry name" value="Tetratricopeptide repeat domain"/>
    <property type="match status" value="1"/>
</dbReference>
<dbReference type="SMART" id="SM00671">
    <property type="entry name" value="SEL1"/>
    <property type="match status" value="3"/>
</dbReference>
<feature type="signal peptide" evidence="1">
    <location>
        <begin position="1"/>
        <end position="17"/>
    </location>
</feature>
<keyword evidence="3" id="KW-1185">Reference proteome</keyword>
<evidence type="ECO:0000256" key="1">
    <source>
        <dbReference type="SAM" id="SignalP"/>
    </source>
</evidence>
<evidence type="ECO:0000313" key="3">
    <source>
        <dbReference type="Proteomes" id="UP000009073"/>
    </source>
</evidence>
<dbReference type="InterPro" id="IPR006597">
    <property type="entry name" value="Sel1-like"/>
</dbReference>
<reference evidence="3" key="1">
    <citation type="submission" date="2009-05" db="EMBL/GenBank/DDBJ databases">
        <title>Complete sequence of Tolumonas auensis DSM 9187.</title>
        <authorList>
            <consortium name="US DOE Joint Genome Institute"/>
            <person name="Lucas S."/>
            <person name="Copeland A."/>
            <person name="Lapidus A."/>
            <person name="Glavina del Rio T."/>
            <person name="Tice H."/>
            <person name="Bruce D."/>
            <person name="Goodwin L."/>
            <person name="Pitluck S."/>
            <person name="Chertkov O."/>
            <person name="Brettin T."/>
            <person name="Detter J.C."/>
            <person name="Han C."/>
            <person name="Larimer F."/>
            <person name="Land M."/>
            <person name="Hauser L."/>
            <person name="Kyrpides N."/>
            <person name="Mikhailova N."/>
            <person name="Spring S."/>
            <person name="Beller H."/>
        </authorList>
    </citation>
    <scope>NUCLEOTIDE SEQUENCE [LARGE SCALE GENOMIC DNA]</scope>
    <source>
        <strain evidence="3">DSM 9187 / TA4</strain>
    </source>
</reference>
<dbReference type="eggNOG" id="COG0790">
    <property type="taxonomic scope" value="Bacteria"/>
</dbReference>
<dbReference type="SUPFAM" id="SSF81901">
    <property type="entry name" value="HCP-like"/>
    <property type="match status" value="1"/>
</dbReference>
<dbReference type="InterPro" id="IPR011990">
    <property type="entry name" value="TPR-like_helical_dom_sf"/>
</dbReference>
<dbReference type="RefSeq" id="WP_015878497.1">
    <property type="nucleotide sequence ID" value="NC_012691.1"/>
</dbReference>
<dbReference type="STRING" id="595494.Tola_1410"/>
<reference evidence="2 3" key="2">
    <citation type="journal article" date="2011" name="Stand. Genomic Sci.">
        <title>Complete genome sequence of Tolumonas auensis type strain (TA 4).</title>
        <authorList>
            <person name="Chertkov O."/>
            <person name="Copeland A."/>
            <person name="Lucas S."/>
            <person name="Lapidus A."/>
            <person name="Berry K.W."/>
            <person name="Detter J.C."/>
            <person name="Del Rio T.G."/>
            <person name="Hammon N."/>
            <person name="Dalin E."/>
            <person name="Tice H."/>
            <person name="Pitluck S."/>
            <person name="Richardson P."/>
            <person name="Bruce D."/>
            <person name="Goodwin L."/>
            <person name="Han C."/>
            <person name="Tapia R."/>
            <person name="Saunders E."/>
            <person name="Schmutz J."/>
            <person name="Brettin T."/>
            <person name="Larimer F."/>
            <person name="Land M."/>
            <person name="Hauser L."/>
            <person name="Spring S."/>
            <person name="Rohde M."/>
            <person name="Kyrpides N.C."/>
            <person name="Ivanova N."/>
            <person name="Goker M."/>
            <person name="Beller H.R."/>
            <person name="Klenk H.P."/>
            <person name="Woyke T."/>
        </authorList>
    </citation>
    <scope>NUCLEOTIDE SEQUENCE [LARGE SCALE GENOMIC DNA]</scope>
    <source>
        <strain evidence="3">DSM 9187 / TA4</strain>
    </source>
</reference>
<accession>C4LEK8</accession>
<gene>
    <name evidence="2" type="ordered locus">Tola_1410</name>
</gene>
<dbReference type="HOGENOM" id="CLU_650422_0_0_6"/>
<feature type="chain" id="PRO_5002939149" evidence="1">
    <location>
        <begin position="18"/>
        <end position="422"/>
    </location>
</feature>
<dbReference type="PROSITE" id="PS51257">
    <property type="entry name" value="PROKAR_LIPOPROTEIN"/>
    <property type="match status" value="1"/>
</dbReference>
<dbReference type="KEGG" id="tau:Tola_1410"/>
<dbReference type="EMBL" id="CP001616">
    <property type="protein sequence ID" value="ACQ93025.1"/>
    <property type="molecule type" value="Genomic_DNA"/>
</dbReference>
<protein>
    <submittedName>
        <fullName evidence="2">Sel1 domain protein repeat-containing protein</fullName>
    </submittedName>
</protein>